<dbReference type="Proteomes" id="UP000317863">
    <property type="component" value="Unassembled WGS sequence"/>
</dbReference>
<dbReference type="GO" id="GO:0006629">
    <property type="term" value="P:lipid metabolic process"/>
    <property type="evidence" value="ECO:0007669"/>
    <property type="project" value="UniProtKB-KW"/>
</dbReference>
<feature type="transmembrane region" description="Helical" evidence="6">
    <location>
        <begin position="131"/>
        <end position="147"/>
    </location>
</feature>
<organism evidence="7 8">
    <name type="scientific">Peptacetobacter hominis</name>
    <dbReference type="NCBI Taxonomy" id="2743610"/>
    <lineage>
        <taxon>Bacteria</taxon>
        <taxon>Bacillati</taxon>
        <taxon>Bacillota</taxon>
        <taxon>Clostridia</taxon>
        <taxon>Peptostreptococcales</taxon>
        <taxon>Peptostreptococcaceae</taxon>
        <taxon>Peptacetobacter</taxon>
    </lineage>
</organism>
<keyword evidence="4 6" id="KW-1133">Transmembrane helix</keyword>
<keyword evidence="6" id="KW-0808">Transferase</keyword>
<dbReference type="RefSeq" id="WP_142535860.1">
    <property type="nucleotide sequence ID" value="NZ_SGJB01000007.1"/>
</dbReference>
<keyword evidence="5 6" id="KW-0472">Membrane</keyword>
<keyword evidence="3 6" id="KW-0812">Transmembrane</keyword>
<dbReference type="InterPro" id="IPR022791">
    <property type="entry name" value="L-PG_synthase/AglD"/>
</dbReference>
<evidence type="ECO:0000256" key="5">
    <source>
        <dbReference type="ARBA" id="ARBA00023136"/>
    </source>
</evidence>
<feature type="transmembrane region" description="Helical" evidence="6">
    <location>
        <begin position="12"/>
        <end position="28"/>
    </location>
</feature>
<feature type="transmembrane region" description="Helical" evidence="6">
    <location>
        <begin position="235"/>
        <end position="257"/>
    </location>
</feature>
<dbReference type="PANTHER" id="PTHR37693">
    <property type="entry name" value="PHOSPHATIDYLGLYCEROL LYSYLTRANSFERASE"/>
    <property type="match status" value="1"/>
</dbReference>
<evidence type="ECO:0000256" key="6">
    <source>
        <dbReference type="RuleBase" id="RU363042"/>
    </source>
</evidence>
<keyword evidence="2" id="KW-1003">Cell membrane</keyword>
<comment type="similarity">
    <text evidence="6">Belongs to the LPG synthase family.</text>
</comment>
<feature type="transmembrane region" description="Helical" evidence="6">
    <location>
        <begin position="264"/>
        <end position="281"/>
    </location>
</feature>
<keyword evidence="8" id="KW-1185">Reference proteome</keyword>
<comment type="function">
    <text evidence="6">Catalyzes the transfer of a lysyl group from L-lysyl-tRNA(Lys) to membrane-bound phosphatidylglycerol (PG), which produces lysylphosphatidylglycerol (LPG), a major component of the bacterial membrane with a positive net charge. LPG synthesis contributes to bacterial virulence as it is involved in the resistance mechanism against cationic antimicrobial peptides (CAMP) produces by the host's immune system (defensins, cathelicidins) and by the competing microorganisms.</text>
</comment>
<dbReference type="OrthoDB" id="9810654at2"/>
<evidence type="ECO:0000313" key="7">
    <source>
        <dbReference type="EMBL" id="TQQ84805.1"/>
    </source>
</evidence>
<dbReference type="GO" id="GO:0046677">
    <property type="term" value="P:response to antibiotic"/>
    <property type="evidence" value="ECO:0007669"/>
    <property type="project" value="UniProtKB-KW"/>
</dbReference>
<evidence type="ECO:0000256" key="3">
    <source>
        <dbReference type="ARBA" id="ARBA00022692"/>
    </source>
</evidence>
<dbReference type="PANTHER" id="PTHR37693:SF1">
    <property type="entry name" value="INTEGRAL MEMBRANE PROTEIN"/>
    <property type="match status" value="1"/>
</dbReference>
<sequence>MRKFSKKEKNIIQYAFLVFLILVTGIIISKTIDYRRIPDVIAFADKRYLLAGVMVILLYILLETIIFQWIINSIEKNKQKRSIGIQMGTIGLYYNLVTPFASGSQPMQIYLMNKYGISLSRAVAIVTNKTMLFQSVVTVICGGVILFNQEMIMERHSSIIPLLTAGMAMNIVSIIVGIMIVLNPEFMKKVADFIIYRLGKLRMFRFLNGKNERVHHYIDDFNKSILMYISDWKSLIATVMLTFIQLFLYFSIAFLIYKASKLSGAGFFRIFSCQVLLYMTISPIPTPGNVGANEITFFNIFNGLFPKQYVGYAVIMYSFFVYYFILLFCGVCTWISHYMMDRNIEKKRKDRKRENKHEQFLTN</sequence>
<comment type="subcellular location">
    <subcellularLocation>
        <location evidence="1 6">Cell membrane</location>
        <topology evidence="1 6">Multi-pass membrane protein</topology>
    </subcellularLocation>
</comment>
<comment type="caution">
    <text evidence="7">The sequence shown here is derived from an EMBL/GenBank/DDBJ whole genome shotgun (WGS) entry which is preliminary data.</text>
</comment>
<evidence type="ECO:0000256" key="4">
    <source>
        <dbReference type="ARBA" id="ARBA00022989"/>
    </source>
</evidence>
<keyword evidence="6" id="KW-0046">Antibiotic resistance</keyword>
<dbReference type="GO" id="GO:0005886">
    <property type="term" value="C:plasma membrane"/>
    <property type="evidence" value="ECO:0007669"/>
    <property type="project" value="UniProtKB-SubCell"/>
</dbReference>
<protein>
    <recommendedName>
        <fullName evidence="6">Phosphatidylglycerol lysyltransferase</fullName>
        <ecNumber evidence="6">2.3.2.3</ecNumber>
    </recommendedName>
    <alternativeName>
        <fullName evidence="6">Lysylphosphatidylglycerol synthase</fullName>
    </alternativeName>
</protein>
<feature type="transmembrane region" description="Helical" evidence="6">
    <location>
        <begin position="159"/>
        <end position="182"/>
    </location>
</feature>
<dbReference type="EC" id="2.3.2.3" evidence="6"/>
<feature type="transmembrane region" description="Helical" evidence="6">
    <location>
        <begin position="92"/>
        <end position="111"/>
    </location>
</feature>
<evidence type="ECO:0000256" key="2">
    <source>
        <dbReference type="ARBA" id="ARBA00022475"/>
    </source>
</evidence>
<dbReference type="EMBL" id="SGJB01000007">
    <property type="protein sequence ID" value="TQQ84805.1"/>
    <property type="molecule type" value="Genomic_DNA"/>
</dbReference>
<evidence type="ECO:0000313" key="8">
    <source>
        <dbReference type="Proteomes" id="UP000317863"/>
    </source>
</evidence>
<proteinExistence type="inferred from homology"/>
<accession>A0A544QVT1</accession>
<gene>
    <name evidence="6" type="primary">mprF</name>
    <name evidence="7" type="ORF">EXD82_05220</name>
</gene>
<comment type="catalytic activity">
    <reaction evidence="6">
        <text>L-lysyl-tRNA(Lys) + a 1,2-diacyl-sn-glycero-3-phospho-(1'-sn-glycerol) = a 1,2-diacyl-sn-glycero-3-phospho-1'-(3'-O-L-lysyl)-sn-glycerol + tRNA(Lys)</text>
        <dbReference type="Rhea" id="RHEA:10668"/>
        <dbReference type="Rhea" id="RHEA-COMP:9696"/>
        <dbReference type="Rhea" id="RHEA-COMP:9697"/>
        <dbReference type="ChEBI" id="CHEBI:64716"/>
        <dbReference type="ChEBI" id="CHEBI:75792"/>
        <dbReference type="ChEBI" id="CHEBI:78442"/>
        <dbReference type="ChEBI" id="CHEBI:78529"/>
        <dbReference type="EC" id="2.3.2.3"/>
    </reaction>
</comment>
<feature type="transmembrane region" description="Helical" evidence="6">
    <location>
        <begin position="48"/>
        <end position="71"/>
    </location>
</feature>
<dbReference type="NCBIfam" id="TIGR00374">
    <property type="entry name" value="flippase-like domain"/>
    <property type="match status" value="1"/>
</dbReference>
<dbReference type="Pfam" id="PF03706">
    <property type="entry name" value="LPG_synthase_TM"/>
    <property type="match status" value="1"/>
</dbReference>
<reference evidence="7 8" key="1">
    <citation type="submission" date="2019-02" db="EMBL/GenBank/DDBJ databases">
        <title>Peptostreptococcaceae bacterium ZHW00191 nov., a new bacterium isolated from the human gut.</title>
        <authorList>
            <person name="Zhou H.-W."/>
            <person name="Chen X.-J."/>
        </authorList>
    </citation>
    <scope>NUCLEOTIDE SEQUENCE [LARGE SCALE GENOMIC DNA]</scope>
    <source>
        <strain evidence="7 8">ZHW00191</strain>
    </source>
</reference>
<dbReference type="GO" id="GO:0050071">
    <property type="term" value="F:phosphatidylglycerol lysyltransferase activity"/>
    <property type="evidence" value="ECO:0007669"/>
    <property type="project" value="UniProtKB-EC"/>
</dbReference>
<feature type="transmembrane region" description="Helical" evidence="6">
    <location>
        <begin position="314"/>
        <end position="339"/>
    </location>
</feature>
<name>A0A544QVT1_9FIRM</name>
<dbReference type="AlphaFoldDB" id="A0A544QVT1"/>
<evidence type="ECO:0000256" key="1">
    <source>
        <dbReference type="ARBA" id="ARBA00004651"/>
    </source>
</evidence>
<keyword evidence="6" id="KW-0443">Lipid metabolism</keyword>